<dbReference type="Proteomes" id="UP000887565">
    <property type="component" value="Unplaced"/>
</dbReference>
<dbReference type="WBParaSite" id="nRc.2.0.1.t15462-RA">
    <property type="protein sequence ID" value="nRc.2.0.1.t15462-RA"/>
    <property type="gene ID" value="nRc.2.0.1.g15462"/>
</dbReference>
<evidence type="ECO:0000313" key="1">
    <source>
        <dbReference type="Proteomes" id="UP000887565"/>
    </source>
</evidence>
<protein>
    <submittedName>
        <fullName evidence="2">Uncharacterized protein</fullName>
    </submittedName>
</protein>
<organism evidence="1 2">
    <name type="scientific">Romanomermis culicivorax</name>
    <name type="common">Nematode worm</name>
    <dbReference type="NCBI Taxonomy" id="13658"/>
    <lineage>
        <taxon>Eukaryota</taxon>
        <taxon>Metazoa</taxon>
        <taxon>Ecdysozoa</taxon>
        <taxon>Nematoda</taxon>
        <taxon>Enoplea</taxon>
        <taxon>Dorylaimia</taxon>
        <taxon>Mermithida</taxon>
        <taxon>Mermithoidea</taxon>
        <taxon>Mermithidae</taxon>
        <taxon>Romanomermis</taxon>
    </lineage>
</organism>
<reference evidence="2" key="1">
    <citation type="submission" date="2022-11" db="UniProtKB">
        <authorList>
            <consortium name="WormBaseParasite"/>
        </authorList>
    </citation>
    <scope>IDENTIFICATION</scope>
</reference>
<dbReference type="Gene3D" id="1.10.340.70">
    <property type="match status" value="1"/>
</dbReference>
<name>A0A915IMR1_ROMCU</name>
<evidence type="ECO:0000313" key="2">
    <source>
        <dbReference type="WBParaSite" id="nRc.2.0.1.t15462-RA"/>
    </source>
</evidence>
<proteinExistence type="predicted"/>
<accession>A0A915IMR1</accession>
<dbReference type="AlphaFoldDB" id="A0A915IMR1"/>
<keyword evidence="1" id="KW-1185">Reference proteome</keyword>
<sequence length="119" mass="13077">MTKKTISQPTLFDSMPLTTNYAPPPSEAITIASHKEVKQAQAGDPAIAKIITTLQTENAAKHPLVFFTEDGLLYRQIKDIRKLVVPASMVDQMLHQFHGAKILNHQGSDGMLAAIKAHF</sequence>